<dbReference type="RefSeq" id="WP_000386879.1">
    <property type="nucleotide sequence ID" value="NZ_CP013278.1"/>
</dbReference>
<geneLocation type="plasmid" evidence="1">
    <name>pAM65-52-3-235K</name>
</geneLocation>
<dbReference type="PATRIC" id="fig|1430.6.peg.2000"/>
<protein>
    <submittedName>
        <fullName evidence="1">Uncharacterized protein</fullName>
    </submittedName>
</protein>
<dbReference type="AlphaFoldDB" id="A0A161J7L0"/>
<gene>
    <name evidence="1" type="ORF">ATN07_33510</name>
</gene>
<evidence type="ECO:0000313" key="1">
    <source>
        <dbReference type="EMBL" id="AND28625.1"/>
    </source>
</evidence>
<organism evidence="1">
    <name type="scientific">Bacillus thuringiensis subsp. israelensis</name>
    <dbReference type="NCBI Taxonomy" id="1430"/>
    <lineage>
        <taxon>Bacteria</taxon>
        <taxon>Bacillati</taxon>
        <taxon>Bacillota</taxon>
        <taxon>Bacilli</taxon>
        <taxon>Bacillales</taxon>
        <taxon>Bacillaceae</taxon>
        <taxon>Bacillus</taxon>
        <taxon>Bacillus cereus group</taxon>
    </lineage>
</organism>
<reference evidence="1" key="1">
    <citation type="journal article" date="2017" name="Res. Microbiol.">
        <title>Comparative genomics of extrachromosomal elements in Bacillus thuringiensis subsp. israelensis.</title>
        <authorList>
            <person name="Bolotin A."/>
            <person name="Gillis A."/>
            <person name="Sanchis V."/>
            <person name="Nielsen-LeRoux C."/>
            <person name="Mahillon J."/>
            <person name="Lereclus D."/>
            <person name="Sorokin A."/>
        </authorList>
    </citation>
    <scope>NUCLEOTIDE SEQUENCE</scope>
    <source>
        <strain evidence="1">AM65-52</strain>
        <plasmid evidence="1">pAM65-52-3-235K</plasmid>
    </source>
</reference>
<accession>A0A161J7L0</accession>
<name>A0A161J7L0_BACTI</name>
<proteinExistence type="predicted"/>
<keyword evidence="1" id="KW-0614">Plasmid</keyword>
<dbReference type="EMBL" id="CP013278">
    <property type="protein sequence ID" value="AND28625.1"/>
    <property type="molecule type" value="Genomic_DNA"/>
</dbReference>
<sequence>MDYYIVILKSYDSISIFRTKEYNDDVVSLLNWYIGSSFDVTAVFKNAEPIVIGEYVFQTKKEILDELEWKRYMWFDEEGEELEEKIRKLLDALYEEGDSSD</sequence>